<dbReference type="EMBL" id="CP002041">
    <property type="protein sequence ID" value="ADH70705.1"/>
    <property type="molecule type" value="Genomic_DNA"/>
</dbReference>
<name>D7B947_NOCDD</name>
<sequence>MSPAPVSVLMCALLLGAPAQPGGAPPCPASPAPQITDPLGVDHSGVSIAPENSAHAAGSAGLTHALGPQGRTGATGVEDPASSNGPTEAARSDDPLRSDEPVGFGALENSGRTAPSAGPERCAEPSPVPASPEPSRPVRKSPRDATDAPSPLSEPVVYRTAAAPTPTGTALRIVGNVSTGILVLLCVVVPVLRLSVGWPRFPVPYEGQRRRGSRDGQP</sequence>
<dbReference type="KEGG" id="nda:Ndas_5325"/>
<geneLocation type="plasmid" evidence="4">
    <name>pNDAS01</name>
</geneLocation>
<protein>
    <submittedName>
        <fullName evidence="3">Uncharacterized protein</fullName>
    </submittedName>
</protein>
<gene>
    <name evidence="3" type="ordered locus">Ndas_5325</name>
</gene>
<reference evidence="3 4" key="1">
    <citation type="journal article" date="2010" name="Stand. Genomic Sci.">
        <title>Complete genome sequence of Nocardiopsis dassonvillei type strain (IMRU 509).</title>
        <authorList>
            <person name="Sun H."/>
            <person name="Lapidus A."/>
            <person name="Nolan M."/>
            <person name="Lucas S."/>
            <person name="Del Rio T.G."/>
            <person name="Tice H."/>
            <person name="Cheng J.F."/>
            <person name="Tapia R."/>
            <person name="Han C."/>
            <person name="Goodwin L."/>
            <person name="Pitluck S."/>
            <person name="Pagani I."/>
            <person name="Ivanova N."/>
            <person name="Mavromatis K."/>
            <person name="Mikhailova N."/>
            <person name="Pati A."/>
            <person name="Chen A."/>
            <person name="Palaniappan K."/>
            <person name="Land M."/>
            <person name="Hauser L."/>
            <person name="Chang Y.J."/>
            <person name="Jeffries C.D."/>
            <person name="Djao O.D."/>
            <person name="Rohde M."/>
            <person name="Sikorski J."/>
            <person name="Goker M."/>
            <person name="Woyke T."/>
            <person name="Bristow J."/>
            <person name="Eisen J.A."/>
            <person name="Markowitz V."/>
            <person name="Hugenholtz P."/>
            <person name="Kyrpides N.C."/>
            <person name="Klenk H.P."/>
        </authorList>
    </citation>
    <scope>NUCLEOTIDE SEQUENCE [LARGE SCALE GENOMIC DNA]</scope>
    <source>
        <strain evidence="4">ATCC 23218 / DSM 43111 / CIP 107115 / JCM 7437 / KCTC 9190 / NBRC 14626 / NCTC 10488 / NRRL B-5397 / IMRU 509</strain>
        <plasmid evidence="4">Chromosome 2</plasmid>
    </source>
</reference>
<proteinExistence type="predicted"/>
<keyword evidence="2" id="KW-0732">Signal</keyword>
<feature type="signal peptide" evidence="2">
    <location>
        <begin position="1"/>
        <end position="21"/>
    </location>
</feature>
<dbReference type="HOGENOM" id="CLU_1265855_0_0_11"/>
<dbReference type="AlphaFoldDB" id="D7B947"/>
<evidence type="ECO:0000313" key="3">
    <source>
        <dbReference type="EMBL" id="ADH70705.1"/>
    </source>
</evidence>
<keyword evidence="4" id="KW-1185">Reference proteome</keyword>
<dbReference type="STRING" id="446468.Ndas_5325"/>
<feature type="region of interest" description="Disordered" evidence="1">
    <location>
        <begin position="20"/>
        <end position="157"/>
    </location>
</feature>
<feature type="compositionally biased region" description="Pro residues" evidence="1">
    <location>
        <begin position="126"/>
        <end position="135"/>
    </location>
</feature>
<evidence type="ECO:0000256" key="2">
    <source>
        <dbReference type="SAM" id="SignalP"/>
    </source>
</evidence>
<evidence type="ECO:0000313" key="4">
    <source>
        <dbReference type="Proteomes" id="UP000002219"/>
    </source>
</evidence>
<organism evidence="3 4">
    <name type="scientific">Nocardiopsis dassonvillei (strain ATCC 23218 / DSM 43111 / CIP 107115 / JCM 7437 / KCTC 9190 / NBRC 14626 / NCTC 10488 / NRRL B-5397 / IMRU 509)</name>
    <name type="common">Actinomadura dassonvillei</name>
    <dbReference type="NCBI Taxonomy" id="446468"/>
    <lineage>
        <taxon>Bacteria</taxon>
        <taxon>Bacillati</taxon>
        <taxon>Actinomycetota</taxon>
        <taxon>Actinomycetes</taxon>
        <taxon>Streptosporangiales</taxon>
        <taxon>Nocardiopsidaceae</taxon>
        <taxon>Nocardiopsis</taxon>
    </lineage>
</organism>
<feature type="compositionally biased region" description="Basic and acidic residues" evidence="1">
    <location>
        <begin position="90"/>
        <end position="100"/>
    </location>
</feature>
<feature type="chain" id="PRO_5039592109" evidence="2">
    <location>
        <begin position="22"/>
        <end position="218"/>
    </location>
</feature>
<accession>D7B947</accession>
<dbReference type="Proteomes" id="UP000002219">
    <property type="component" value="Chromosome 2"/>
</dbReference>
<evidence type="ECO:0000256" key="1">
    <source>
        <dbReference type="SAM" id="MobiDB-lite"/>
    </source>
</evidence>